<keyword evidence="2" id="KW-1185">Reference proteome</keyword>
<reference evidence="1" key="1">
    <citation type="journal article" date="2014" name="Int. J. Syst. Evol. Microbiol.">
        <title>Complete genome sequence of Corynebacterium casei LMG S-19264T (=DSM 44701T), isolated from a smear-ripened cheese.</title>
        <authorList>
            <consortium name="US DOE Joint Genome Institute (JGI-PGF)"/>
            <person name="Walter F."/>
            <person name="Albersmeier A."/>
            <person name="Kalinowski J."/>
            <person name="Ruckert C."/>
        </authorList>
    </citation>
    <scope>NUCLEOTIDE SEQUENCE</scope>
    <source>
        <strain evidence="1">JCM 10088</strain>
    </source>
</reference>
<evidence type="ECO:0000313" key="1">
    <source>
        <dbReference type="EMBL" id="GGP19550.1"/>
    </source>
</evidence>
<comment type="caution">
    <text evidence="1">The sequence shown here is derived from an EMBL/GenBank/DDBJ whole genome shotgun (WGS) entry which is preliminary data.</text>
</comment>
<reference evidence="1" key="2">
    <citation type="submission" date="2020-09" db="EMBL/GenBank/DDBJ databases">
        <authorList>
            <person name="Sun Q."/>
            <person name="Ohkuma M."/>
        </authorList>
    </citation>
    <scope>NUCLEOTIDE SEQUENCE</scope>
    <source>
        <strain evidence="1">JCM 10088</strain>
    </source>
</reference>
<accession>A0A830GU47</accession>
<dbReference type="Proteomes" id="UP000610960">
    <property type="component" value="Unassembled WGS sequence"/>
</dbReference>
<proteinExistence type="predicted"/>
<sequence>MKGDGARIVTIESGRAAISVNGRSAAIISASGNQLTISIDDEQLRAAVRRFGLSIRVINLLGKASEALYKMGAAVEVRDSRGTLIQLGVGAYSTTVKFKANLARLLLLMLG</sequence>
<name>A0A830GU47_9CREN</name>
<dbReference type="RefSeq" id="WP_188595756.1">
    <property type="nucleotide sequence ID" value="NZ_BMNL01000001.1"/>
</dbReference>
<evidence type="ECO:0000313" key="2">
    <source>
        <dbReference type="Proteomes" id="UP000610960"/>
    </source>
</evidence>
<protein>
    <submittedName>
        <fullName evidence="1">Uncharacterized protein</fullName>
    </submittedName>
</protein>
<gene>
    <name evidence="1" type="ORF">GCM10007981_03690</name>
</gene>
<dbReference type="AlphaFoldDB" id="A0A830GU47"/>
<organism evidence="1 2">
    <name type="scientific">Thermocladium modestius</name>
    <dbReference type="NCBI Taxonomy" id="62609"/>
    <lineage>
        <taxon>Archaea</taxon>
        <taxon>Thermoproteota</taxon>
        <taxon>Thermoprotei</taxon>
        <taxon>Thermoproteales</taxon>
        <taxon>Thermoproteaceae</taxon>
        <taxon>Thermocladium</taxon>
    </lineage>
</organism>
<dbReference type="EMBL" id="BMNL01000001">
    <property type="protein sequence ID" value="GGP19550.1"/>
    <property type="molecule type" value="Genomic_DNA"/>
</dbReference>